<dbReference type="InterPro" id="IPR009003">
    <property type="entry name" value="Peptidase_S1_PA"/>
</dbReference>
<keyword evidence="1" id="KW-0645">Protease</keyword>
<keyword evidence="3" id="KW-0378">Hydrolase</keyword>
<evidence type="ECO:0000256" key="1">
    <source>
        <dbReference type="ARBA" id="ARBA00022670"/>
    </source>
</evidence>
<protein>
    <submittedName>
        <fullName evidence="9">Mastin</fullName>
    </submittedName>
</protein>
<evidence type="ECO:0000256" key="2">
    <source>
        <dbReference type="ARBA" id="ARBA00022729"/>
    </source>
</evidence>
<dbReference type="AlphaFoldDB" id="L5M6E4"/>
<accession>L5M6E4</accession>
<dbReference type="PANTHER" id="PTHR24253:SF144">
    <property type="entry name" value="CHYMOTRYPSIN-LIKE PROTEASE CTRL-1-RELATED"/>
    <property type="match status" value="1"/>
</dbReference>
<evidence type="ECO:0000256" key="4">
    <source>
        <dbReference type="ARBA" id="ARBA00022825"/>
    </source>
</evidence>
<dbReference type="GO" id="GO:0006508">
    <property type="term" value="P:proteolysis"/>
    <property type="evidence" value="ECO:0007669"/>
    <property type="project" value="UniProtKB-KW"/>
</dbReference>
<evidence type="ECO:0000313" key="10">
    <source>
        <dbReference type="Proteomes" id="UP000010556"/>
    </source>
</evidence>
<gene>
    <name evidence="9" type="ORF">MDA_GLEAN10000119</name>
</gene>
<keyword evidence="4" id="KW-0720">Serine protease</keyword>
<dbReference type="EMBL" id="KB103719">
    <property type="protein sequence ID" value="ELK33850.1"/>
    <property type="molecule type" value="Genomic_DNA"/>
</dbReference>
<dbReference type="InterPro" id="IPR001254">
    <property type="entry name" value="Trypsin_dom"/>
</dbReference>
<dbReference type="PANTHER" id="PTHR24253">
    <property type="entry name" value="TRANSMEMBRANE PROTEASE SERINE"/>
    <property type="match status" value="1"/>
</dbReference>
<keyword evidence="10" id="KW-1185">Reference proteome</keyword>
<dbReference type="Proteomes" id="UP000010556">
    <property type="component" value="Unassembled WGS sequence"/>
</dbReference>
<evidence type="ECO:0000313" key="9">
    <source>
        <dbReference type="EMBL" id="ELK33850.1"/>
    </source>
</evidence>
<proteinExistence type="predicted"/>
<evidence type="ECO:0000259" key="8">
    <source>
        <dbReference type="Pfam" id="PF00089"/>
    </source>
</evidence>
<keyword evidence="5" id="KW-1015">Disulfide bond</keyword>
<dbReference type="Pfam" id="PF00089">
    <property type="entry name" value="Trypsin"/>
    <property type="match status" value="1"/>
</dbReference>
<keyword evidence="6" id="KW-0325">Glycoprotein</keyword>
<organism evidence="9 10">
    <name type="scientific">Myotis davidii</name>
    <name type="common">David's myotis</name>
    <dbReference type="NCBI Taxonomy" id="225400"/>
    <lineage>
        <taxon>Eukaryota</taxon>
        <taxon>Metazoa</taxon>
        <taxon>Chordata</taxon>
        <taxon>Craniata</taxon>
        <taxon>Vertebrata</taxon>
        <taxon>Euteleostomi</taxon>
        <taxon>Mammalia</taxon>
        <taxon>Eutheria</taxon>
        <taxon>Laurasiatheria</taxon>
        <taxon>Chiroptera</taxon>
        <taxon>Yangochiroptera</taxon>
        <taxon>Vespertilionidae</taxon>
        <taxon>Myotis</taxon>
    </lineage>
</organism>
<feature type="region of interest" description="Disordered" evidence="7">
    <location>
        <begin position="76"/>
        <end position="100"/>
    </location>
</feature>
<dbReference type="InterPro" id="IPR043504">
    <property type="entry name" value="Peptidase_S1_PA_chymotrypsin"/>
</dbReference>
<name>L5M6E4_MYODS</name>
<evidence type="ECO:0000256" key="6">
    <source>
        <dbReference type="ARBA" id="ARBA00023180"/>
    </source>
</evidence>
<dbReference type="Gene3D" id="2.40.10.10">
    <property type="entry name" value="Trypsin-like serine proteases"/>
    <property type="match status" value="1"/>
</dbReference>
<sequence length="100" mass="10749">MAQKDWKQYLALGKEQKPGPALVLSQPLPTAPQLWPYQLQEVMVPMVGNRVCNQRYQSSSTNTGQIIQDDMLCAGSQGLDSSQGDSGGPWCAAGKAPGSR</sequence>
<evidence type="ECO:0000256" key="3">
    <source>
        <dbReference type="ARBA" id="ARBA00022801"/>
    </source>
</evidence>
<evidence type="ECO:0000256" key="7">
    <source>
        <dbReference type="SAM" id="MobiDB-lite"/>
    </source>
</evidence>
<dbReference type="GO" id="GO:0004252">
    <property type="term" value="F:serine-type endopeptidase activity"/>
    <property type="evidence" value="ECO:0007669"/>
    <property type="project" value="InterPro"/>
</dbReference>
<dbReference type="SUPFAM" id="SSF50494">
    <property type="entry name" value="Trypsin-like serine proteases"/>
    <property type="match status" value="1"/>
</dbReference>
<keyword evidence="2" id="KW-0732">Signal</keyword>
<reference evidence="10" key="1">
    <citation type="journal article" date="2013" name="Science">
        <title>Comparative analysis of bat genomes provides insight into the evolution of flight and immunity.</title>
        <authorList>
            <person name="Zhang G."/>
            <person name="Cowled C."/>
            <person name="Shi Z."/>
            <person name="Huang Z."/>
            <person name="Bishop-Lilly K.A."/>
            <person name="Fang X."/>
            <person name="Wynne J.W."/>
            <person name="Xiong Z."/>
            <person name="Baker M.L."/>
            <person name="Zhao W."/>
            <person name="Tachedjian M."/>
            <person name="Zhu Y."/>
            <person name="Zhou P."/>
            <person name="Jiang X."/>
            <person name="Ng J."/>
            <person name="Yang L."/>
            <person name="Wu L."/>
            <person name="Xiao J."/>
            <person name="Feng Y."/>
            <person name="Chen Y."/>
            <person name="Sun X."/>
            <person name="Zhang Y."/>
            <person name="Marsh G.A."/>
            <person name="Crameri G."/>
            <person name="Broder C.C."/>
            <person name="Frey K.G."/>
            <person name="Wang L.F."/>
            <person name="Wang J."/>
        </authorList>
    </citation>
    <scope>NUCLEOTIDE SEQUENCE [LARGE SCALE GENOMIC DNA]</scope>
</reference>
<evidence type="ECO:0000256" key="5">
    <source>
        <dbReference type="ARBA" id="ARBA00023157"/>
    </source>
</evidence>
<feature type="domain" description="Peptidase S1" evidence="8">
    <location>
        <begin position="33"/>
        <end position="94"/>
    </location>
</feature>